<evidence type="ECO:0000313" key="2">
    <source>
        <dbReference type="EMBL" id="OAL65289.1"/>
    </source>
</evidence>
<organism evidence="2 3">
    <name type="scientific">Trichophyton rubrum</name>
    <name type="common">Athlete's foot fungus</name>
    <name type="synonym">Epidermophyton rubrum</name>
    <dbReference type="NCBI Taxonomy" id="5551"/>
    <lineage>
        <taxon>Eukaryota</taxon>
        <taxon>Fungi</taxon>
        <taxon>Dikarya</taxon>
        <taxon>Ascomycota</taxon>
        <taxon>Pezizomycotina</taxon>
        <taxon>Eurotiomycetes</taxon>
        <taxon>Eurotiomycetidae</taxon>
        <taxon>Onygenales</taxon>
        <taxon>Arthrodermataceae</taxon>
        <taxon>Trichophyton</taxon>
    </lineage>
</organism>
<accession>A0A178EZA1</accession>
<protein>
    <submittedName>
        <fullName evidence="2">Uncharacterized protein</fullName>
    </submittedName>
</protein>
<feature type="region of interest" description="Disordered" evidence="1">
    <location>
        <begin position="59"/>
        <end position="87"/>
    </location>
</feature>
<comment type="caution">
    <text evidence="2">The sequence shown here is derived from an EMBL/GenBank/DDBJ whole genome shotgun (WGS) entry which is preliminary data.</text>
</comment>
<evidence type="ECO:0000313" key="3">
    <source>
        <dbReference type="Proteomes" id="UP000243015"/>
    </source>
</evidence>
<reference evidence="2 3" key="1">
    <citation type="submission" date="2016-05" db="EMBL/GenBank/DDBJ databases">
        <title>Genome sequencing of Trichophyton rubrum CMCC(F)T1i isolated from hair.</title>
        <authorList>
            <person name="Zhan P."/>
            <person name="Tao Y."/>
            <person name="Liu W."/>
        </authorList>
    </citation>
    <scope>NUCLEOTIDE SEQUENCE [LARGE SCALE GENOMIC DNA]</scope>
    <source>
        <strain evidence="3">CMCC(F)T1i</strain>
    </source>
</reference>
<gene>
    <name evidence="2" type="ORF">A7C99_3773</name>
</gene>
<name>A0A178EZA1_TRIRU</name>
<dbReference type="Proteomes" id="UP000243015">
    <property type="component" value="Unassembled WGS sequence"/>
</dbReference>
<feature type="compositionally biased region" description="Basic residues" evidence="1">
    <location>
        <begin position="59"/>
        <end position="70"/>
    </location>
</feature>
<dbReference type="AlphaFoldDB" id="A0A178EZA1"/>
<feature type="compositionally biased region" description="Basic residues" evidence="1">
    <location>
        <begin position="78"/>
        <end position="87"/>
    </location>
</feature>
<dbReference type="EMBL" id="LHPM01000014">
    <property type="protein sequence ID" value="OAL65289.1"/>
    <property type="molecule type" value="Genomic_DNA"/>
</dbReference>
<sequence length="87" mass="9778">MPKVEPVHPTALLQHMPLAHAGSVGYRVPRWSDGDNGGFSLRFILNPDQVTDYMARKGCFGRRKRRKKKGSTGEKGSFRRRGAARPE</sequence>
<evidence type="ECO:0000256" key="1">
    <source>
        <dbReference type="SAM" id="MobiDB-lite"/>
    </source>
</evidence>
<proteinExistence type="predicted"/>